<dbReference type="PANTHER" id="PTHR30627:SF6">
    <property type="entry name" value="BETA-LACTAMASE YBXI-RELATED"/>
    <property type="match status" value="1"/>
</dbReference>
<organism evidence="9 10">
    <name type="scientific">Megamonas hypermegale</name>
    <dbReference type="NCBI Taxonomy" id="158847"/>
    <lineage>
        <taxon>Bacteria</taxon>
        <taxon>Bacillati</taxon>
        <taxon>Bacillota</taxon>
        <taxon>Negativicutes</taxon>
        <taxon>Selenomonadales</taxon>
        <taxon>Selenomonadaceae</taxon>
        <taxon>Megamonas</taxon>
    </lineage>
</organism>
<dbReference type="GO" id="GO:0008658">
    <property type="term" value="F:penicillin binding"/>
    <property type="evidence" value="ECO:0007669"/>
    <property type="project" value="InterPro"/>
</dbReference>
<sequence>MFKILAKIICVITICLFTTNCTSAENSTSSSNQNTSMQTTQTTKNSIDLSSYFENINGTAVFYTPDTNTYNIYNDELSTKQSSPCSTFKIFSTYVALDNKTIDVNNSLRKWNGTIYWYDAWNKDIDLDTAFKTSCVWYYRQVIDEIGQDTMQKYIDKFDYGNKDISDWDGKTDLDDDPRDLKGFWLETSLKISPLEQVQLLNRLFSANENPMALAKLKELMLVYEDNNTGLKIYGKTGFGKVNGENTDAWFTGFYEINNQRTYYSIRLDDPKNPQALSSTAKEIAINIIKNLNK</sequence>
<dbReference type="Proteomes" id="UP000255234">
    <property type="component" value="Unassembled WGS sequence"/>
</dbReference>
<evidence type="ECO:0000256" key="2">
    <source>
        <dbReference type="ARBA" id="ARBA00007898"/>
    </source>
</evidence>
<dbReference type="Pfam" id="PF00905">
    <property type="entry name" value="Transpeptidase"/>
    <property type="match status" value="1"/>
</dbReference>
<dbReference type="Gene3D" id="3.40.710.10">
    <property type="entry name" value="DD-peptidase/beta-lactamase superfamily"/>
    <property type="match status" value="1"/>
</dbReference>
<protein>
    <recommendedName>
        <fullName evidence="3">beta-lactamase</fullName>
        <ecNumber evidence="3">3.5.2.6</ecNumber>
    </recommendedName>
</protein>
<dbReference type="InterPro" id="IPR050515">
    <property type="entry name" value="Beta-lactam/transpept"/>
</dbReference>
<feature type="chain" id="PRO_5039673050" description="beta-lactamase" evidence="7">
    <location>
        <begin position="24"/>
        <end position="294"/>
    </location>
</feature>
<evidence type="ECO:0000256" key="5">
    <source>
        <dbReference type="ARBA" id="ARBA00022801"/>
    </source>
</evidence>
<feature type="domain" description="Penicillin-binding protein transpeptidase" evidence="8">
    <location>
        <begin position="65"/>
        <end position="289"/>
    </location>
</feature>
<name>A0A378NUT9_9FIRM</name>
<dbReference type="GO" id="GO:0046677">
    <property type="term" value="P:response to antibiotic"/>
    <property type="evidence" value="ECO:0007669"/>
    <property type="project" value="UniProtKB-KW"/>
</dbReference>
<dbReference type="SUPFAM" id="SSF56601">
    <property type="entry name" value="beta-lactamase/transpeptidase-like"/>
    <property type="match status" value="1"/>
</dbReference>
<comment type="catalytic activity">
    <reaction evidence="1">
        <text>a beta-lactam + H2O = a substituted beta-amino acid</text>
        <dbReference type="Rhea" id="RHEA:20401"/>
        <dbReference type="ChEBI" id="CHEBI:15377"/>
        <dbReference type="ChEBI" id="CHEBI:35627"/>
        <dbReference type="ChEBI" id="CHEBI:140347"/>
        <dbReference type="EC" id="3.5.2.6"/>
    </reaction>
</comment>
<evidence type="ECO:0000256" key="1">
    <source>
        <dbReference type="ARBA" id="ARBA00001526"/>
    </source>
</evidence>
<accession>A0A378NUT9</accession>
<evidence type="ECO:0000313" key="10">
    <source>
        <dbReference type="Proteomes" id="UP000255234"/>
    </source>
</evidence>
<dbReference type="AlphaFoldDB" id="A0A378NUT9"/>
<proteinExistence type="inferred from homology"/>
<keyword evidence="6" id="KW-0046">Antibiotic resistance</keyword>
<evidence type="ECO:0000256" key="4">
    <source>
        <dbReference type="ARBA" id="ARBA00022729"/>
    </source>
</evidence>
<dbReference type="InterPro" id="IPR012338">
    <property type="entry name" value="Beta-lactam/transpept-like"/>
</dbReference>
<dbReference type="GO" id="GO:0071555">
    <property type="term" value="P:cell wall organization"/>
    <property type="evidence" value="ECO:0007669"/>
    <property type="project" value="TreeGrafter"/>
</dbReference>
<dbReference type="EC" id="3.5.2.6" evidence="3"/>
<dbReference type="EMBL" id="UGPP01000001">
    <property type="protein sequence ID" value="STY71439.1"/>
    <property type="molecule type" value="Genomic_DNA"/>
</dbReference>
<dbReference type="GO" id="GO:0005886">
    <property type="term" value="C:plasma membrane"/>
    <property type="evidence" value="ECO:0007669"/>
    <property type="project" value="TreeGrafter"/>
</dbReference>
<dbReference type="RefSeq" id="WP_115151770.1">
    <property type="nucleotide sequence ID" value="NZ_UGPP01000001.1"/>
</dbReference>
<keyword evidence="5" id="KW-0378">Hydrolase</keyword>
<feature type="signal peptide" evidence="7">
    <location>
        <begin position="1"/>
        <end position="23"/>
    </location>
</feature>
<comment type="similarity">
    <text evidence="2">Belongs to the class-D beta-lactamase family.</text>
</comment>
<reference evidence="9 10" key="1">
    <citation type="submission" date="2018-06" db="EMBL/GenBank/DDBJ databases">
        <authorList>
            <consortium name="Pathogen Informatics"/>
            <person name="Doyle S."/>
        </authorList>
    </citation>
    <scope>NUCLEOTIDE SEQUENCE [LARGE SCALE GENOMIC DNA]</scope>
    <source>
        <strain evidence="9 10">NCTC10571</strain>
    </source>
</reference>
<dbReference type="InterPro" id="IPR001460">
    <property type="entry name" value="PCN-bd_Tpept"/>
</dbReference>
<dbReference type="PANTHER" id="PTHR30627">
    <property type="entry name" value="PEPTIDOGLYCAN D,D-TRANSPEPTIDASE"/>
    <property type="match status" value="1"/>
</dbReference>
<evidence type="ECO:0000313" key="9">
    <source>
        <dbReference type="EMBL" id="STY71439.1"/>
    </source>
</evidence>
<evidence type="ECO:0000256" key="6">
    <source>
        <dbReference type="ARBA" id="ARBA00023251"/>
    </source>
</evidence>
<dbReference type="GO" id="GO:0008800">
    <property type="term" value="F:beta-lactamase activity"/>
    <property type="evidence" value="ECO:0007669"/>
    <property type="project" value="UniProtKB-EC"/>
</dbReference>
<keyword evidence="4 7" id="KW-0732">Signal</keyword>
<evidence type="ECO:0000256" key="7">
    <source>
        <dbReference type="SAM" id="SignalP"/>
    </source>
</evidence>
<gene>
    <name evidence="9" type="primary">blaR1</name>
    <name evidence="9" type="ORF">NCTC10571_01595</name>
</gene>
<evidence type="ECO:0000256" key="3">
    <source>
        <dbReference type="ARBA" id="ARBA00012865"/>
    </source>
</evidence>
<evidence type="ECO:0000259" key="8">
    <source>
        <dbReference type="Pfam" id="PF00905"/>
    </source>
</evidence>